<dbReference type="SUPFAM" id="SSF55073">
    <property type="entry name" value="Nucleotide cyclase"/>
    <property type="match status" value="1"/>
</dbReference>
<dbReference type="InterPro" id="IPR012292">
    <property type="entry name" value="Globin/Proto"/>
</dbReference>
<dbReference type="PANTHER" id="PTHR45138:SF9">
    <property type="entry name" value="DIGUANYLATE CYCLASE DGCM-RELATED"/>
    <property type="match status" value="1"/>
</dbReference>
<evidence type="ECO:0000259" key="5">
    <source>
        <dbReference type="PROSITE" id="PS50887"/>
    </source>
</evidence>
<feature type="domain" description="GGDEF" evidence="5">
    <location>
        <begin position="230"/>
        <end position="364"/>
    </location>
</feature>
<dbReference type="Pfam" id="PF00990">
    <property type="entry name" value="GGDEF"/>
    <property type="match status" value="1"/>
</dbReference>
<dbReference type="Pfam" id="PF11563">
    <property type="entry name" value="Protoglobin"/>
    <property type="match status" value="1"/>
</dbReference>
<name>A0ABV7GQC0_9RHOB</name>
<dbReference type="SUPFAM" id="SSF46458">
    <property type="entry name" value="Globin-like"/>
    <property type="match status" value="1"/>
</dbReference>
<dbReference type="Gene3D" id="1.10.490.10">
    <property type="entry name" value="Globins"/>
    <property type="match status" value="1"/>
</dbReference>
<dbReference type="InterPro" id="IPR050469">
    <property type="entry name" value="Diguanylate_Cyclase"/>
</dbReference>
<dbReference type="Proteomes" id="UP001595632">
    <property type="component" value="Unassembled WGS sequence"/>
</dbReference>
<evidence type="ECO:0000313" key="6">
    <source>
        <dbReference type="EMBL" id="MFC3143655.1"/>
    </source>
</evidence>
<dbReference type="SMART" id="SM00267">
    <property type="entry name" value="GGDEF"/>
    <property type="match status" value="1"/>
</dbReference>
<gene>
    <name evidence="6" type="ORF">ACFOGP_13110</name>
</gene>
<dbReference type="CDD" id="cd01949">
    <property type="entry name" value="GGDEF"/>
    <property type="match status" value="1"/>
</dbReference>
<protein>
    <recommendedName>
        <fullName evidence="2">Diguanylate cyclase DosC</fullName>
        <ecNumber evidence="1">2.7.7.65</ecNumber>
    </recommendedName>
    <alternativeName>
        <fullName evidence="3">Direct oxygen-sensing cyclase</fullName>
    </alternativeName>
</protein>
<dbReference type="InterPro" id="IPR000160">
    <property type="entry name" value="GGDEF_dom"/>
</dbReference>
<organism evidence="6 7">
    <name type="scientific">Psychromarinibacter halotolerans</name>
    <dbReference type="NCBI Taxonomy" id="1775175"/>
    <lineage>
        <taxon>Bacteria</taxon>
        <taxon>Pseudomonadati</taxon>
        <taxon>Pseudomonadota</taxon>
        <taxon>Alphaproteobacteria</taxon>
        <taxon>Rhodobacterales</taxon>
        <taxon>Paracoccaceae</taxon>
        <taxon>Psychromarinibacter</taxon>
    </lineage>
</organism>
<evidence type="ECO:0000256" key="2">
    <source>
        <dbReference type="ARBA" id="ARBA00015125"/>
    </source>
</evidence>
<comment type="caution">
    <text evidence="6">The sequence shown here is derived from an EMBL/GenBank/DDBJ whole genome shotgun (WGS) entry which is preliminary data.</text>
</comment>
<dbReference type="Gene3D" id="3.30.70.270">
    <property type="match status" value="1"/>
</dbReference>
<dbReference type="PANTHER" id="PTHR45138">
    <property type="entry name" value="REGULATORY COMPONENTS OF SENSORY TRANSDUCTION SYSTEM"/>
    <property type="match status" value="1"/>
</dbReference>
<dbReference type="InterPro" id="IPR044398">
    <property type="entry name" value="Globin-sensor_dom"/>
</dbReference>
<dbReference type="PROSITE" id="PS50887">
    <property type="entry name" value="GGDEF"/>
    <property type="match status" value="1"/>
</dbReference>
<evidence type="ECO:0000256" key="1">
    <source>
        <dbReference type="ARBA" id="ARBA00012528"/>
    </source>
</evidence>
<sequence>MPINDPAVGLAEKLGLTAAELRKRKLLLGLHAEEEAELAQLRPTVELAIDDIIEEFYRRQLAEPAIRALIGDRDTLLRLKTAMRAYVLDLFCGDYDVAYAERRLRVGRVHGRIGIPVKYYISSVFQLFQVLGLYLKRRTGSDYPPPALRRLLLLDMELTFDTYVHGLHGQIAALQEELVASSRHLEEVVRERTAWLEATSRIDALTGLYNRRAFSEALDRECAAAARRDGALCLMFADLNRFKALNDTEGHAAGDRILKQVAQMLQRLSRTSDMVFRYGGDEFCLLLPDTSEAGAAAFRDRVLAEVPRCTGGRVGLSVGWAISAPGAPVPPDELLRLADVAMYAAKDEAAQQGDGLGRTGLEGPIRSQDA</sequence>
<comment type="catalytic activity">
    <reaction evidence="4">
        <text>2 GTP = 3',3'-c-di-GMP + 2 diphosphate</text>
        <dbReference type="Rhea" id="RHEA:24898"/>
        <dbReference type="ChEBI" id="CHEBI:33019"/>
        <dbReference type="ChEBI" id="CHEBI:37565"/>
        <dbReference type="ChEBI" id="CHEBI:58805"/>
        <dbReference type="EC" id="2.7.7.65"/>
    </reaction>
</comment>
<dbReference type="EC" id="2.7.7.65" evidence="1"/>
<reference evidence="7" key="1">
    <citation type="journal article" date="2019" name="Int. J. Syst. Evol. Microbiol.">
        <title>The Global Catalogue of Microorganisms (GCM) 10K type strain sequencing project: providing services to taxonomists for standard genome sequencing and annotation.</title>
        <authorList>
            <consortium name="The Broad Institute Genomics Platform"/>
            <consortium name="The Broad Institute Genome Sequencing Center for Infectious Disease"/>
            <person name="Wu L."/>
            <person name="Ma J."/>
        </authorList>
    </citation>
    <scope>NUCLEOTIDE SEQUENCE [LARGE SCALE GENOMIC DNA]</scope>
    <source>
        <strain evidence="7">KCTC 52366</strain>
    </source>
</reference>
<evidence type="ECO:0000313" key="7">
    <source>
        <dbReference type="Proteomes" id="UP001595632"/>
    </source>
</evidence>
<evidence type="ECO:0000256" key="4">
    <source>
        <dbReference type="ARBA" id="ARBA00034247"/>
    </source>
</evidence>
<dbReference type="NCBIfam" id="TIGR00254">
    <property type="entry name" value="GGDEF"/>
    <property type="match status" value="1"/>
</dbReference>
<dbReference type="InterPro" id="IPR043128">
    <property type="entry name" value="Rev_trsase/Diguanyl_cyclase"/>
</dbReference>
<keyword evidence="6" id="KW-0808">Transferase</keyword>
<dbReference type="RefSeq" id="WP_275630937.1">
    <property type="nucleotide sequence ID" value="NZ_JARGYD010000001.1"/>
</dbReference>
<dbReference type="GO" id="GO:0052621">
    <property type="term" value="F:diguanylate cyclase activity"/>
    <property type="evidence" value="ECO:0007669"/>
    <property type="project" value="UniProtKB-EC"/>
</dbReference>
<dbReference type="InterPro" id="IPR009050">
    <property type="entry name" value="Globin-like_sf"/>
</dbReference>
<evidence type="ECO:0000256" key="3">
    <source>
        <dbReference type="ARBA" id="ARBA00029839"/>
    </source>
</evidence>
<keyword evidence="6" id="KW-0548">Nucleotidyltransferase</keyword>
<proteinExistence type="predicted"/>
<accession>A0ABV7GQC0</accession>
<dbReference type="EMBL" id="JBHRTB010000010">
    <property type="protein sequence ID" value="MFC3143655.1"/>
    <property type="molecule type" value="Genomic_DNA"/>
</dbReference>
<dbReference type="InterPro" id="IPR029787">
    <property type="entry name" value="Nucleotide_cyclase"/>
</dbReference>
<keyword evidence="7" id="KW-1185">Reference proteome</keyword>